<name>A0ABS5JRC0_9BACT</name>
<proteinExistence type="predicted"/>
<dbReference type="RefSeq" id="WP_212213708.1">
    <property type="nucleotide sequence ID" value="NZ_JAGUCO010000002.1"/>
</dbReference>
<comment type="caution">
    <text evidence="1">The sequence shown here is derived from an EMBL/GenBank/DDBJ whole genome shotgun (WGS) entry which is preliminary data.</text>
</comment>
<dbReference type="Proteomes" id="UP000708576">
    <property type="component" value="Unassembled WGS sequence"/>
</dbReference>
<dbReference type="EMBL" id="JAGUCO010000002">
    <property type="protein sequence ID" value="MBS2097380.1"/>
    <property type="molecule type" value="Genomic_DNA"/>
</dbReference>
<accession>A0ABS5JRC0</accession>
<organism evidence="1 2">
    <name type="scientific">Carboxylicivirga linearis</name>
    <dbReference type="NCBI Taxonomy" id="1628157"/>
    <lineage>
        <taxon>Bacteria</taxon>
        <taxon>Pseudomonadati</taxon>
        <taxon>Bacteroidota</taxon>
        <taxon>Bacteroidia</taxon>
        <taxon>Marinilabiliales</taxon>
        <taxon>Marinilabiliaceae</taxon>
        <taxon>Carboxylicivirga</taxon>
    </lineage>
</organism>
<gene>
    <name evidence="1" type="ORF">KEM10_03755</name>
</gene>
<evidence type="ECO:0000313" key="2">
    <source>
        <dbReference type="Proteomes" id="UP000708576"/>
    </source>
</evidence>
<keyword evidence="2" id="KW-1185">Reference proteome</keyword>
<evidence type="ECO:0000313" key="1">
    <source>
        <dbReference type="EMBL" id="MBS2097380.1"/>
    </source>
</evidence>
<sequence>MTNNTNNKYRHIESFEDFEAEKMKLYYQVKFSEKKLQLKYLELTMLLSPAKLIPLLVSEWLSPIMAFIKNFIGQFFHRKRTTESDIKEDE</sequence>
<protein>
    <submittedName>
        <fullName evidence="1">Uncharacterized protein</fullName>
    </submittedName>
</protein>
<reference evidence="1 2" key="1">
    <citation type="journal article" date="2015" name="Int. J. Syst. Evol. Microbiol.">
        <title>Carboxylicivirga linearis sp. nov., isolated from a sea cucumber culture pond.</title>
        <authorList>
            <person name="Wang F.Q."/>
            <person name="Zhou Y.X."/>
            <person name="Lin X.Z."/>
            <person name="Chen G.J."/>
            <person name="Du Z.J."/>
        </authorList>
    </citation>
    <scope>NUCLEOTIDE SEQUENCE [LARGE SCALE GENOMIC DNA]</scope>
    <source>
        <strain evidence="1 2">FB218</strain>
    </source>
</reference>